<evidence type="ECO:0000256" key="6">
    <source>
        <dbReference type="HAMAP-Rule" id="MF_00265"/>
    </source>
</evidence>
<dbReference type="InterPro" id="IPR002716">
    <property type="entry name" value="PIN_dom"/>
</dbReference>
<evidence type="ECO:0000256" key="3">
    <source>
        <dbReference type="ARBA" id="ARBA00022723"/>
    </source>
</evidence>
<keyword evidence="4 6" id="KW-0378">Hydrolase</keyword>
<dbReference type="EC" id="3.1.-.-" evidence="6"/>
<dbReference type="SUPFAM" id="SSF88723">
    <property type="entry name" value="PIN domain-like"/>
    <property type="match status" value="1"/>
</dbReference>
<keyword evidence="6" id="KW-0800">Toxin</keyword>
<dbReference type="InterPro" id="IPR029060">
    <property type="entry name" value="PIN-like_dom_sf"/>
</dbReference>
<dbReference type="InterPro" id="IPR044153">
    <property type="entry name" value="PIN_Pae0151-like"/>
</dbReference>
<dbReference type="Gene3D" id="3.40.50.1010">
    <property type="entry name" value="5'-nuclease"/>
    <property type="match status" value="1"/>
</dbReference>
<dbReference type="Pfam" id="PF01850">
    <property type="entry name" value="PIN"/>
    <property type="match status" value="1"/>
</dbReference>
<proteinExistence type="inferred from homology"/>
<dbReference type="EMBL" id="BOOG01000013">
    <property type="protein sequence ID" value="GIH69267.1"/>
    <property type="molecule type" value="Genomic_DNA"/>
</dbReference>
<feature type="binding site" evidence="6">
    <location>
        <position position="100"/>
    </location>
    <ligand>
        <name>Mg(2+)</name>
        <dbReference type="ChEBI" id="CHEBI:18420"/>
    </ligand>
</feature>
<dbReference type="AlphaFoldDB" id="A0A8J3R8F0"/>
<dbReference type="RefSeq" id="WP_204013502.1">
    <property type="nucleotide sequence ID" value="NZ_BOOG01000013.1"/>
</dbReference>
<dbReference type="InterPro" id="IPR051619">
    <property type="entry name" value="TypeII_TA_RNase_PINc/VapC"/>
</dbReference>
<dbReference type="CDD" id="cd09873">
    <property type="entry name" value="PIN_Pae0151-like"/>
    <property type="match status" value="1"/>
</dbReference>
<evidence type="ECO:0000313" key="9">
    <source>
        <dbReference type="Proteomes" id="UP000610966"/>
    </source>
</evidence>
<dbReference type="InterPro" id="IPR022907">
    <property type="entry name" value="VapC_family"/>
</dbReference>
<reference evidence="8" key="1">
    <citation type="submission" date="2021-01" db="EMBL/GenBank/DDBJ databases">
        <title>Whole genome shotgun sequence of Sphaerimonospora thailandensis NBRC 107569.</title>
        <authorList>
            <person name="Komaki H."/>
            <person name="Tamura T."/>
        </authorList>
    </citation>
    <scope>NUCLEOTIDE SEQUENCE</scope>
    <source>
        <strain evidence="8">NBRC 107569</strain>
    </source>
</reference>
<evidence type="ECO:0000256" key="1">
    <source>
        <dbReference type="ARBA" id="ARBA00022649"/>
    </source>
</evidence>
<evidence type="ECO:0000256" key="4">
    <source>
        <dbReference type="ARBA" id="ARBA00022801"/>
    </source>
</evidence>
<dbReference type="PANTHER" id="PTHR35901">
    <property type="entry name" value="RIBONUCLEASE VAPC3"/>
    <property type="match status" value="1"/>
</dbReference>
<gene>
    <name evidence="6" type="primary">vapC</name>
    <name evidence="8" type="ORF">Mth01_15200</name>
</gene>
<evidence type="ECO:0000256" key="5">
    <source>
        <dbReference type="ARBA" id="ARBA00022842"/>
    </source>
</evidence>
<organism evidence="8 9">
    <name type="scientific">Sphaerimonospora thailandensis</name>
    <dbReference type="NCBI Taxonomy" id="795644"/>
    <lineage>
        <taxon>Bacteria</taxon>
        <taxon>Bacillati</taxon>
        <taxon>Actinomycetota</taxon>
        <taxon>Actinomycetes</taxon>
        <taxon>Streptosporangiales</taxon>
        <taxon>Streptosporangiaceae</taxon>
        <taxon>Sphaerimonospora</taxon>
    </lineage>
</organism>
<feature type="binding site" evidence="6">
    <location>
        <position position="6"/>
    </location>
    <ligand>
        <name>Mg(2+)</name>
        <dbReference type="ChEBI" id="CHEBI:18420"/>
    </ligand>
</feature>
<accession>A0A8J3R8F0</accession>
<dbReference type="GO" id="GO:0090729">
    <property type="term" value="F:toxin activity"/>
    <property type="evidence" value="ECO:0007669"/>
    <property type="project" value="UniProtKB-KW"/>
</dbReference>
<comment type="cofactor">
    <cofactor evidence="6">
        <name>Mg(2+)</name>
        <dbReference type="ChEBI" id="CHEBI:18420"/>
    </cofactor>
</comment>
<keyword evidence="5 6" id="KW-0460">Magnesium</keyword>
<keyword evidence="1 6" id="KW-1277">Toxin-antitoxin system</keyword>
<dbReference type="PANTHER" id="PTHR35901:SF1">
    <property type="entry name" value="EXONUCLEASE VAPC9"/>
    <property type="match status" value="1"/>
</dbReference>
<evidence type="ECO:0000259" key="7">
    <source>
        <dbReference type="Pfam" id="PF01850"/>
    </source>
</evidence>
<dbReference type="HAMAP" id="MF_00265">
    <property type="entry name" value="VapC_Nob1"/>
    <property type="match status" value="1"/>
</dbReference>
<dbReference type="Proteomes" id="UP000610966">
    <property type="component" value="Unassembled WGS sequence"/>
</dbReference>
<comment type="similarity">
    <text evidence="6">Belongs to the PINc/VapC protein family.</text>
</comment>
<comment type="caution">
    <text evidence="8">The sequence shown here is derived from an EMBL/GenBank/DDBJ whole genome shotgun (WGS) entry which is preliminary data.</text>
</comment>
<dbReference type="GO" id="GO:0000287">
    <property type="term" value="F:magnesium ion binding"/>
    <property type="evidence" value="ECO:0007669"/>
    <property type="project" value="UniProtKB-UniRule"/>
</dbReference>
<protein>
    <recommendedName>
        <fullName evidence="6">Ribonuclease VapC</fullName>
        <shortName evidence="6">RNase VapC</shortName>
        <ecNumber evidence="6">3.1.-.-</ecNumber>
    </recommendedName>
    <alternativeName>
        <fullName evidence="6">Toxin VapC</fullName>
    </alternativeName>
</protein>
<comment type="function">
    <text evidence="6">Toxic component of a toxin-antitoxin (TA) system. An RNase.</text>
</comment>
<keyword evidence="3 6" id="KW-0479">Metal-binding</keyword>
<dbReference type="GO" id="GO:0004540">
    <property type="term" value="F:RNA nuclease activity"/>
    <property type="evidence" value="ECO:0007669"/>
    <property type="project" value="InterPro"/>
</dbReference>
<feature type="domain" description="PIN" evidence="7">
    <location>
        <begin position="4"/>
        <end position="125"/>
    </location>
</feature>
<sequence length="145" mass="15525">MPLVIDASVALAWCFEDEATPETEAVLDLVGKETAVVPPIWELEMANVLLGAEKRGRLSEFQTARFVSLLGQLPIMVDSAPSDIKAVIATGRRHGLTSYDATYLLLAEREGLELATLDAALVAAAETAGVPLTIQRLQEGHQEGV</sequence>
<evidence type="ECO:0000313" key="8">
    <source>
        <dbReference type="EMBL" id="GIH69267.1"/>
    </source>
</evidence>
<keyword evidence="9" id="KW-1185">Reference proteome</keyword>
<dbReference type="GO" id="GO:0016787">
    <property type="term" value="F:hydrolase activity"/>
    <property type="evidence" value="ECO:0007669"/>
    <property type="project" value="UniProtKB-KW"/>
</dbReference>
<name>A0A8J3R8F0_9ACTN</name>
<keyword evidence="2 6" id="KW-0540">Nuclease</keyword>
<evidence type="ECO:0000256" key="2">
    <source>
        <dbReference type="ARBA" id="ARBA00022722"/>
    </source>
</evidence>